<accession>A0A1W2GI02</accession>
<organism evidence="7 8">
    <name type="scientific">Reichenbachiella faecimaris</name>
    <dbReference type="NCBI Taxonomy" id="692418"/>
    <lineage>
        <taxon>Bacteria</taxon>
        <taxon>Pseudomonadati</taxon>
        <taxon>Bacteroidota</taxon>
        <taxon>Cytophagia</taxon>
        <taxon>Cytophagales</taxon>
        <taxon>Reichenbachiellaceae</taxon>
        <taxon>Reichenbachiella</taxon>
    </lineage>
</organism>
<keyword evidence="3 5" id="KW-0663">Pyridoxal phosphate</keyword>
<evidence type="ECO:0000256" key="1">
    <source>
        <dbReference type="ARBA" id="ARBA00001933"/>
    </source>
</evidence>
<dbReference type="Gene3D" id="3.40.50.1100">
    <property type="match status" value="2"/>
</dbReference>
<feature type="modified residue" description="N6-(pyridoxal phosphate)lysine" evidence="5">
    <location>
        <position position="41"/>
    </location>
</feature>
<feature type="domain" description="Tryptophan synthase beta chain-like PALP" evidence="6">
    <location>
        <begin position="4"/>
        <end position="283"/>
    </location>
</feature>
<dbReference type="OrthoDB" id="9801249at2"/>
<name>A0A1W2GI02_REIFA</name>
<protein>
    <submittedName>
        <fullName evidence="7">1-aminocyclopropane-1-carboxylate deaminase</fullName>
    </submittedName>
</protein>
<dbReference type="InterPro" id="IPR036052">
    <property type="entry name" value="TrpB-like_PALP_sf"/>
</dbReference>
<dbReference type="STRING" id="692418.SAMN04488029_2772"/>
<feature type="active site" description="Nucleophile" evidence="4">
    <location>
        <position position="68"/>
    </location>
</feature>
<dbReference type="PANTHER" id="PTHR43780">
    <property type="entry name" value="1-AMINOCYCLOPROPANE-1-CARBOXYLATE DEAMINASE-RELATED"/>
    <property type="match status" value="1"/>
</dbReference>
<evidence type="ECO:0000256" key="5">
    <source>
        <dbReference type="PIRSR" id="PIRSR006278-2"/>
    </source>
</evidence>
<reference evidence="7 8" key="1">
    <citation type="submission" date="2017-04" db="EMBL/GenBank/DDBJ databases">
        <authorList>
            <person name="Afonso C.L."/>
            <person name="Miller P.J."/>
            <person name="Scott M.A."/>
            <person name="Spackman E."/>
            <person name="Goraichik I."/>
            <person name="Dimitrov K.M."/>
            <person name="Suarez D.L."/>
            <person name="Swayne D.E."/>
        </authorList>
    </citation>
    <scope>NUCLEOTIDE SEQUENCE [LARGE SCALE GENOMIC DNA]</scope>
    <source>
        <strain evidence="7 8">DSM 26133</strain>
    </source>
</reference>
<dbReference type="RefSeq" id="WP_084373431.1">
    <property type="nucleotide sequence ID" value="NZ_FWYF01000003.1"/>
</dbReference>
<comment type="cofactor">
    <cofactor evidence="1">
        <name>pyridoxal 5'-phosphate</name>
        <dbReference type="ChEBI" id="CHEBI:597326"/>
    </cofactor>
</comment>
<evidence type="ECO:0000256" key="2">
    <source>
        <dbReference type="ARBA" id="ARBA00008639"/>
    </source>
</evidence>
<dbReference type="SUPFAM" id="SSF53686">
    <property type="entry name" value="Tryptophan synthase beta subunit-like PLP-dependent enzymes"/>
    <property type="match status" value="1"/>
</dbReference>
<keyword evidence="8" id="KW-1185">Reference proteome</keyword>
<dbReference type="Proteomes" id="UP000192472">
    <property type="component" value="Unassembled WGS sequence"/>
</dbReference>
<dbReference type="GO" id="GO:0019148">
    <property type="term" value="F:D-cysteine desulfhydrase activity"/>
    <property type="evidence" value="ECO:0007669"/>
    <property type="project" value="TreeGrafter"/>
</dbReference>
<dbReference type="EMBL" id="FWYF01000003">
    <property type="protein sequence ID" value="SMD36201.1"/>
    <property type="molecule type" value="Genomic_DNA"/>
</dbReference>
<dbReference type="AlphaFoldDB" id="A0A1W2GI02"/>
<dbReference type="PIRSF" id="PIRSF006278">
    <property type="entry name" value="ACCD_DCysDesulf"/>
    <property type="match status" value="1"/>
</dbReference>
<proteinExistence type="inferred from homology"/>
<dbReference type="InterPro" id="IPR001926">
    <property type="entry name" value="TrpB-like_PALP"/>
</dbReference>
<evidence type="ECO:0000259" key="6">
    <source>
        <dbReference type="Pfam" id="PF00291"/>
    </source>
</evidence>
<evidence type="ECO:0000256" key="3">
    <source>
        <dbReference type="ARBA" id="ARBA00022898"/>
    </source>
</evidence>
<evidence type="ECO:0000256" key="4">
    <source>
        <dbReference type="PIRSR" id="PIRSR006278-1"/>
    </source>
</evidence>
<dbReference type="PANTHER" id="PTHR43780:SF2">
    <property type="entry name" value="1-AMINOCYCLOPROPANE-1-CARBOXYLATE DEAMINASE-RELATED"/>
    <property type="match status" value="1"/>
</dbReference>
<dbReference type="InterPro" id="IPR027278">
    <property type="entry name" value="ACCD_DCysDesulf"/>
</dbReference>
<sequence length="301" mass="33558">MFELEKPTPLQQIYAPLFLEKGVEVFLKREDLIDVDISGNKWRKLKYNLIQASELGFQKILTFGGAYSNHIAATAAACKRFGFESVGIIRGEELNANSNPTLRQATEYGMNLKFITRSDYQHRDDKVWINDLSEKYQAFVVPEGGSNEAALKGVKELVDEIDINFDYILCPIGTGGTLAGIIQGLVAKQKALGISCLKGEGYLEQMVQGLTKKTESWALIHNYHFGGYARFDSHLIGFINQFYEAHGIPLDPIYTGKMMYGFFDLLKKGKFPDGSRVICVHTGGLQGIAGFNAQHNDLLKT</sequence>
<dbReference type="Pfam" id="PF00291">
    <property type="entry name" value="PALP"/>
    <property type="match status" value="1"/>
</dbReference>
<evidence type="ECO:0000313" key="8">
    <source>
        <dbReference type="Proteomes" id="UP000192472"/>
    </source>
</evidence>
<comment type="similarity">
    <text evidence="2">Belongs to the ACC deaminase/D-cysteine desulfhydrase family.</text>
</comment>
<gene>
    <name evidence="7" type="ORF">SAMN04488029_2772</name>
</gene>
<evidence type="ECO:0000313" key="7">
    <source>
        <dbReference type="EMBL" id="SMD36201.1"/>
    </source>
</evidence>